<keyword evidence="2" id="KW-1185">Reference proteome</keyword>
<dbReference type="Pfam" id="PF08907">
    <property type="entry name" value="DUF1853"/>
    <property type="match status" value="1"/>
</dbReference>
<organism evidence="1 2">
    <name type="scientific">Muriicola jejuensis</name>
    <dbReference type="NCBI Taxonomy" id="504488"/>
    <lineage>
        <taxon>Bacteria</taxon>
        <taxon>Pseudomonadati</taxon>
        <taxon>Bacteroidota</taxon>
        <taxon>Flavobacteriia</taxon>
        <taxon>Flavobacteriales</taxon>
        <taxon>Flavobacteriaceae</taxon>
        <taxon>Muriicola</taxon>
    </lineage>
</organism>
<sequence>MLIFASMEGLFTQMARAFISTPPLWTRSQFGLQQFPFPEIDLARVKPVTFGSSMRLGHKMERIFTALLEGQDTYELIMENVVIKKDKKTLGEIDFLLKDLRNDRQLHLELTYKFYLADTDISEPIFRLVGPNRRDMFYTKLEKLRESQLTLPHTIEGTKTLRAMEMEPEFLEQQVCFKAQLFRPYRSARLGIRPLNKSCIAGTWMRFQDFESAGFKTHQYYFPSKDEWVISPYNTADWISHFNALIELNIRMIKKSSTLVWMRKKEGSLEKFFVVWW</sequence>
<comment type="caution">
    <text evidence="1">The sequence shown here is derived from an EMBL/GenBank/DDBJ whole genome shotgun (WGS) entry which is preliminary data.</text>
</comment>
<dbReference type="Proteomes" id="UP000468443">
    <property type="component" value="Unassembled WGS sequence"/>
</dbReference>
<dbReference type="RefSeq" id="WP_204260444.1">
    <property type="nucleotide sequence ID" value="NZ_FXTW01000003.1"/>
</dbReference>
<proteinExistence type="predicted"/>
<reference evidence="1 2" key="1">
    <citation type="submission" date="2020-01" db="EMBL/GenBank/DDBJ databases">
        <title>Muriicola jejuensis KCTC 22299.</title>
        <authorList>
            <person name="Wang G."/>
        </authorList>
    </citation>
    <scope>NUCLEOTIDE SEQUENCE [LARGE SCALE GENOMIC DNA]</scope>
    <source>
        <strain evidence="1 2">KCTC 22299</strain>
    </source>
</reference>
<dbReference type="EMBL" id="JAABOP010000004">
    <property type="protein sequence ID" value="NER11239.1"/>
    <property type="molecule type" value="Genomic_DNA"/>
</dbReference>
<protein>
    <submittedName>
        <fullName evidence="1">DUF1853 family protein</fullName>
    </submittedName>
</protein>
<evidence type="ECO:0000313" key="1">
    <source>
        <dbReference type="EMBL" id="NER11239.1"/>
    </source>
</evidence>
<dbReference type="AlphaFoldDB" id="A0A6P0UHD8"/>
<accession>A0A6P0UHD8</accession>
<gene>
    <name evidence="1" type="ORF">GWK09_11965</name>
</gene>
<evidence type="ECO:0000313" key="2">
    <source>
        <dbReference type="Proteomes" id="UP000468443"/>
    </source>
</evidence>
<dbReference type="InterPro" id="IPR015003">
    <property type="entry name" value="DUF1853"/>
</dbReference>
<name>A0A6P0UHD8_9FLAO</name>